<dbReference type="InterPro" id="IPR036322">
    <property type="entry name" value="WD40_repeat_dom_sf"/>
</dbReference>
<keyword evidence="8" id="KW-1185">Reference proteome</keyword>
<organism evidence="7 8">
    <name type="scientific">Trypanosoma conorhini</name>
    <dbReference type="NCBI Taxonomy" id="83891"/>
    <lineage>
        <taxon>Eukaryota</taxon>
        <taxon>Discoba</taxon>
        <taxon>Euglenozoa</taxon>
        <taxon>Kinetoplastea</taxon>
        <taxon>Metakinetoplastina</taxon>
        <taxon>Trypanosomatida</taxon>
        <taxon>Trypanosomatidae</taxon>
        <taxon>Trypanosoma</taxon>
    </lineage>
</organism>
<dbReference type="RefSeq" id="XP_029227939.1">
    <property type="nucleotide sequence ID" value="XM_029371925.1"/>
</dbReference>
<dbReference type="GO" id="GO:0006400">
    <property type="term" value="P:tRNA modification"/>
    <property type="evidence" value="ECO:0007669"/>
    <property type="project" value="TreeGrafter"/>
</dbReference>
<feature type="region of interest" description="Disordered" evidence="6">
    <location>
        <begin position="437"/>
        <end position="487"/>
    </location>
</feature>
<gene>
    <name evidence="7" type="ORF">Tco025E_05021</name>
</gene>
<dbReference type="EMBL" id="MKKU01000281">
    <property type="protein sequence ID" value="RNF16824.1"/>
    <property type="molecule type" value="Genomic_DNA"/>
</dbReference>
<dbReference type="PANTHER" id="PTHR16288">
    <property type="entry name" value="WD40 REPEAT PROTEIN 4"/>
    <property type="match status" value="1"/>
</dbReference>
<sequence>MVAVGSAGAHGYTVSFASTREECTVAFGIATKIFLARSSETGEQVLTVDDGQVVRGTALLRAPSGALCVAAGGDGKHINVYHVGSAEPSLESQSHARNGRAGELRSLFSFGPHAKRITHVAACDEASILFADKFGEVFRLGLAWGLSDSLTLAPGDATAPMFLLQHFSVMSTLFLSAPIRQAINDTAEARRLFTCDKDCHVRVSCYPDTFRIEQFLWIEAPQSVVTSIAELPDLSERRQHSYFVTGNFDGEVHLWVADNTLTAACPTEPFTLLCCLPAPKEAGLNAEGATAVVSVVYVALPSSPDGVGKHAGKEYSRGVLVAYASTSDVVFVPLLQCNDDYRLSLSTENVTRMRVDSPPLAMVGLATNSALVLGRTGRVQVLQLVDVAGEPPAIRLAESRHAALETAVGELAKGSGGSLLKEMKLFSQWRYDAVDPRTRRTGKTRTASEEDDDDDDDDHEDEVTDSAPVEDKLAGGKRPRDKSRGEA</sequence>
<accession>A0A3R7LLL8</accession>
<feature type="compositionally biased region" description="Acidic residues" evidence="6">
    <location>
        <begin position="449"/>
        <end position="464"/>
    </location>
</feature>
<dbReference type="GO" id="GO:0005829">
    <property type="term" value="C:cytosol"/>
    <property type="evidence" value="ECO:0007669"/>
    <property type="project" value="TreeGrafter"/>
</dbReference>
<dbReference type="AlphaFoldDB" id="A0A3R7LLL8"/>
<dbReference type="PANTHER" id="PTHR16288:SF0">
    <property type="entry name" value="TRNA (GUANINE-N(7)-)-METHYLTRANSFERASE NON-CATALYTIC SUBUNIT WDR4"/>
    <property type="match status" value="1"/>
</dbReference>
<proteinExistence type="predicted"/>
<protein>
    <submittedName>
        <fullName evidence="7">Uncharacterized protein</fullName>
    </submittedName>
</protein>
<evidence type="ECO:0000256" key="1">
    <source>
        <dbReference type="ARBA" id="ARBA00004123"/>
    </source>
</evidence>
<dbReference type="GO" id="GO:0005634">
    <property type="term" value="C:nucleus"/>
    <property type="evidence" value="ECO:0007669"/>
    <property type="project" value="UniProtKB-SubCell"/>
</dbReference>
<evidence type="ECO:0000313" key="8">
    <source>
        <dbReference type="Proteomes" id="UP000284403"/>
    </source>
</evidence>
<comment type="caution">
    <text evidence="7">The sequence shown here is derived from an EMBL/GenBank/DDBJ whole genome shotgun (WGS) entry which is preliminary data.</text>
</comment>
<evidence type="ECO:0000256" key="6">
    <source>
        <dbReference type="SAM" id="MobiDB-lite"/>
    </source>
</evidence>
<reference evidence="7 8" key="1">
    <citation type="journal article" date="2018" name="BMC Genomics">
        <title>Genomic comparison of Trypanosoma conorhini and Trypanosoma rangeli to Trypanosoma cruzi strains of high and low virulence.</title>
        <authorList>
            <person name="Bradwell K.R."/>
            <person name="Koparde V.N."/>
            <person name="Matveyev A.V."/>
            <person name="Serrano M.G."/>
            <person name="Alves J.M."/>
            <person name="Parikh H."/>
            <person name="Huang B."/>
            <person name="Lee V."/>
            <person name="Espinosa-Alvarez O."/>
            <person name="Ortiz P.A."/>
            <person name="Costa-Martins A.G."/>
            <person name="Teixeira M.M."/>
            <person name="Buck G.A."/>
        </authorList>
    </citation>
    <scope>NUCLEOTIDE SEQUENCE [LARGE SCALE GENOMIC DNA]</scope>
    <source>
        <strain evidence="7 8">025E</strain>
    </source>
</reference>
<dbReference type="Gene3D" id="2.130.10.10">
    <property type="entry name" value="YVTN repeat-like/Quinoprotein amine dehydrogenase"/>
    <property type="match status" value="1"/>
</dbReference>
<name>A0A3R7LLL8_9TRYP</name>
<keyword evidence="5" id="KW-0539">Nucleus</keyword>
<keyword evidence="4" id="KW-0677">Repeat</keyword>
<keyword evidence="3" id="KW-0819">tRNA processing</keyword>
<evidence type="ECO:0000256" key="3">
    <source>
        <dbReference type="ARBA" id="ARBA00022694"/>
    </source>
</evidence>
<evidence type="ECO:0000313" key="7">
    <source>
        <dbReference type="EMBL" id="RNF16824.1"/>
    </source>
</evidence>
<keyword evidence="2" id="KW-0853">WD repeat</keyword>
<evidence type="ECO:0000256" key="2">
    <source>
        <dbReference type="ARBA" id="ARBA00022574"/>
    </source>
</evidence>
<dbReference type="GO" id="GO:0043527">
    <property type="term" value="C:tRNA methyltransferase complex"/>
    <property type="evidence" value="ECO:0007669"/>
    <property type="project" value="TreeGrafter"/>
</dbReference>
<dbReference type="InterPro" id="IPR015943">
    <property type="entry name" value="WD40/YVTN_repeat-like_dom_sf"/>
</dbReference>
<comment type="subcellular location">
    <subcellularLocation>
        <location evidence="1">Nucleus</location>
    </subcellularLocation>
</comment>
<evidence type="ECO:0000256" key="5">
    <source>
        <dbReference type="ARBA" id="ARBA00023242"/>
    </source>
</evidence>
<dbReference type="OrthoDB" id="339900at2759"/>
<dbReference type="SUPFAM" id="SSF50978">
    <property type="entry name" value="WD40 repeat-like"/>
    <property type="match status" value="1"/>
</dbReference>
<evidence type="ECO:0000256" key="4">
    <source>
        <dbReference type="ARBA" id="ARBA00022737"/>
    </source>
</evidence>
<dbReference type="Proteomes" id="UP000284403">
    <property type="component" value="Unassembled WGS sequence"/>
</dbReference>
<dbReference type="InterPro" id="IPR028884">
    <property type="entry name" value="Trm82"/>
</dbReference>
<dbReference type="GO" id="GO:0036265">
    <property type="term" value="P:RNA (guanine-N7)-methylation"/>
    <property type="evidence" value="ECO:0007669"/>
    <property type="project" value="InterPro"/>
</dbReference>
<dbReference type="GeneID" id="40318632"/>